<evidence type="ECO:0000256" key="1">
    <source>
        <dbReference type="SAM" id="MobiDB-lite"/>
    </source>
</evidence>
<gene>
    <name evidence="2" type="ORF">HYC85_013610</name>
</gene>
<reference evidence="2 3" key="2">
    <citation type="submission" date="2020-07" db="EMBL/GenBank/DDBJ databases">
        <title>Genome assembly of wild tea tree DASZ reveals pedigree and selection history of tea varieties.</title>
        <authorList>
            <person name="Zhang W."/>
        </authorList>
    </citation>
    <scope>NUCLEOTIDE SEQUENCE [LARGE SCALE GENOMIC DNA]</scope>
    <source>
        <strain evidence="3">cv. G240</strain>
        <tissue evidence="2">Leaf</tissue>
    </source>
</reference>
<proteinExistence type="predicted"/>
<organism evidence="2 3">
    <name type="scientific">Camellia sinensis</name>
    <name type="common">Tea plant</name>
    <name type="synonym">Thea sinensis</name>
    <dbReference type="NCBI Taxonomy" id="4442"/>
    <lineage>
        <taxon>Eukaryota</taxon>
        <taxon>Viridiplantae</taxon>
        <taxon>Streptophyta</taxon>
        <taxon>Embryophyta</taxon>
        <taxon>Tracheophyta</taxon>
        <taxon>Spermatophyta</taxon>
        <taxon>Magnoliopsida</taxon>
        <taxon>eudicotyledons</taxon>
        <taxon>Gunneridae</taxon>
        <taxon>Pentapetalae</taxon>
        <taxon>asterids</taxon>
        <taxon>Ericales</taxon>
        <taxon>Theaceae</taxon>
        <taxon>Camellia</taxon>
    </lineage>
</organism>
<sequence length="105" mass="11994">MKNYDPVDIESIDKTEFWIVEDEEEPPLLDFDDMSWNKCFIKKVWLHKIRGNVMVYVMVGDDIDLGSFGDVNMDDRSNAQSGGVGTSNNENEDDEACLMEGLPRN</sequence>
<feature type="region of interest" description="Disordered" evidence="1">
    <location>
        <begin position="70"/>
        <end position="105"/>
    </location>
</feature>
<dbReference type="AlphaFoldDB" id="A0A7J7H3T7"/>
<keyword evidence="3" id="KW-1185">Reference proteome</keyword>
<protein>
    <submittedName>
        <fullName evidence="2">Uncharacterized protein</fullName>
    </submittedName>
</protein>
<evidence type="ECO:0000313" key="2">
    <source>
        <dbReference type="EMBL" id="KAF5947653.1"/>
    </source>
</evidence>
<comment type="caution">
    <text evidence="2">The sequence shown here is derived from an EMBL/GenBank/DDBJ whole genome shotgun (WGS) entry which is preliminary data.</text>
</comment>
<dbReference type="EMBL" id="JACBKZ010000006">
    <property type="protein sequence ID" value="KAF5947653.1"/>
    <property type="molecule type" value="Genomic_DNA"/>
</dbReference>
<dbReference type="Proteomes" id="UP000593564">
    <property type="component" value="Unassembled WGS sequence"/>
</dbReference>
<reference evidence="3" key="1">
    <citation type="journal article" date="2020" name="Nat. Commun.">
        <title>Genome assembly of wild tea tree DASZ reveals pedigree and selection history of tea varieties.</title>
        <authorList>
            <person name="Zhang W."/>
            <person name="Zhang Y."/>
            <person name="Qiu H."/>
            <person name="Guo Y."/>
            <person name="Wan H."/>
            <person name="Zhang X."/>
            <person name="Scossa F."/>
            <person name="Alseekh S."/>
            <person name="Zhang Q."/>
            <person name="Wang P."/>
            <person name="Xu L."/>
            <person name="Schmidt M.H."/>
            <person name="Jia X."/>
            <person name="Li D."/>
            <person name="Zhu A."/>
            <person name="Guo F."/>
            <person name="Chen W."/>
            <person name="Ni D."/>
            <person name="Usadel B."/>
            <person name="Fernie A.R."/>
            <person name="Wen W."/>
        </authorList>
    </citation>
    <scope>NUCLEOTIDE SEQUENCE [LARGE SCALE GENOMIC DNA]</scope>
    <source>
        <strain evidence="3">cv. G240</strain>
    </source>
</reference>
<feature type="compositionally biased region" description="Polar residues" evidence="1">
    <location>
        <begin position="78"/>
        <end position="89"/>
    </location>
</feature>
<evidence type="ECO:0000313" key="3">
    <source>
        <dbReference type="Proteomes" id="UP000593564"/>
    </source>
</evidence>
<name>A0A7J7H3T7_CAMSI</name>
<accession>A0A7J7H3T7</accession>